<dbReference type="HOGENOM" id="CLU_2279055_0_0_1"/>
<name>A0A074SA75_9AGAM</name>
<dbReference type="AlphaFoldDB" id="A0A074SA75"/>
<evidence type="ECO:0000256" key="1">
    <source>
        <dbReference type="SAM" id="SignalP"/>
    </source>
</evidence>
<keyword evidence="3" id="KW-1185">Reference proteome</keyword>
<feature type="chain" id="PRO_5001698600" description="Transmembrane protein" evidence="1">
    <location>
        <begin position="18"/>
        <end position="102"/>
    </location>
</feature>
<accession>A0A074SA75</accession>
<organism evidence="2 3">
    <name type="scientific">Rhizoctonia solani 123E</name>
    <dbReference type="NCBI Taxonomy" id="1423351"/>
    <lineage>
        <taxon>Eukaryota</taxon>
        <taxon>Fungi</taxon>
        <taxon>Dikarya</taxon>
        <taxon>Basidiomycota</taxon>
        <taxon>Agaricomycotina</taxon>
        <taxon>Agaricomycetes</taxon>
        <taxon>Cantharellales</taxon>
        <taxon>Ceratobasidiaceae</taxon>
        <taxon>Rhizoctonia</taxon>
    </lineage>
</organism>
<reference evidence="2 3" key="1">
    <citation type="submission" date="2013-12" db="EMBL/GenBank/DDBJ databases">
        <authorList>
            <person name="Cubeta M."/>
            <person name="Pakala S."/>
            <person name="Fedorova N."/>
            <person name="Thomas E."/>
            <person name="Dean R."/>
            <person name="Jabaji S."/>
            <person name="Neate S."/>
            <person name="Toda T."/>
            <person name="Tavantzis S."/>
            <person name="Vilgalys R."/>
            <person name="Bharathan N."/>
            <person name="Pakala S."/>
            <person name="Losada L.S."/>
            <person name="Zafar N."/>
            <person name="Nierman W."/>
        </authorList>
    </citation>
    <scope>NUCLEOTIDE SEQUENCE [LARGE SCALE GENOMIC DNA]</scope>
    <source>
        <strain evidence="2 3">123E</strain>
    </source>
</reference>
<dbReference type="EMBL" id="AZST01000025">
    <property type="protein sequence ID" value="KEP54520.1"/>
    <property type="molecule type" value="Genomic_DNA"/>
</dbReference>
<evidence type="ECO:0008006" key="4">
    <source>
        <dbReference type="Google" id="ProtNLM"/>
    </source>
</evidence>
<proteinExistence type="predicted"/>
<keyword evidence="1" id="KW-0732">Signal</keyword>
<comment type="caution">
    <text evidence="2">The sequence shown here is derived from an EMBL/GenBank/DDBJ whole genome shotgun (WGS) entry which is preliminary data.</text>
</comment>
<sequence length="102" mass="12181">MWSLSTVLCCMLRLSKATSAFCWAPCHTFWFTFEVSNAPTSNKKRLTRRDSRRCNTKNLKGFELEWTLARVWQRRSRCLLRALRLDHGRYIRSIPLKSRSNR</sequence>
<gene>
    <name evidence="2" type="ORF">V565_016080</name>
</gene>
<evidence type="ECO:0000313" key="2">
    <source>
        <dbReference type="EMBL" id="KEP54520.1"/>
    </source>
</evidence>
<protein>
    <recommendedName>
        <fullName evidence="4">Transmembrane protein</fullName>
    </recommendedName>
</protein>
<feature type="signal peptide" evidence="1">
    <location>
        <begin position="1"/>
        <end position="17"/>
    </location>
</feature>
<dbReference type="Proteomes" id="UP000027456">
    <property type="component" value="Unassembled WGS sequence"/>
</dbReference>
<evidence type="ECO:0000313" key="3">
    <source>
        <dbReference type="Proteomes" id="UP000027456"/>
    </source>
</evidence>